<dbReference type="PROSITE" id="PS51725">
    <property type="entry name" value="ABM"/>
    <property type="match status" value="1"/>
</dbReference>
<proteinExistence type="predicted"/>
<dbReference type="Pfam" id="PF22939">
    <property type="entry name" value="WHD_GPIID"/>
    <property type="match status" value="1"/>
</dbReference>
<accession>A0ABR1NS29</accession>
<keyword evidence="1" id="KW-0677">Repeat</keyword>
<dbReference type="InterPro" id="IPR054471">
    <property type="entry name" value="GPIID_WHD"/>
</dbReference>
<dbReference type="InterPro" id="IPR011008">
    <property type="entry name" value="Dimeric_a/b-barrel"/>
</dbReference>
<dbReference type="EMBL" id="JAKNSF020000130">
    <property type="protein sequence ID" value="KAK7713067.1"/>
    <property type="molecule type" value="Genomic_DNA"/>
</dbReference>
<dbReference type="InterPro" id="IPR007138">
    <property type="entry name" value="ABM_dom"/>
</dbReference>
<protein>
    <recommendedName>
        <fullName evidence="2">ABM domain-containing protein</fullName>
    </recommendedName>
</protein>
<comment type="caution">
    <text evidence="3">The sequence shown here is derived from an EMBL/GenBank/DDBJ whole genome shotgun (WGS) entry which is preliminary data.</text>
</comment>
<gene>
    <name evidence="3" type="ORF">SLS63_012212</name>
</gene>
<evidence type="ECO:0000313" key="4">
    <source>
        <dbReference type="Proteomes" id="UP001430848"/>
    </source>
</evidence>
<name>A0ABR1NS29_DIAER</name>
<organism evidence="3 4">
    <name type="scientific">Diaporthe eres</name>
    <name type="common">Phomopsis oblonga</name>
    <dbReference type="NCBI Taxonomy" id="83184"/>
    <lineage>
        <taxon>Eukaryota</taxon>
        <taxon>Fungi</taxon>
        <taxon>Dikarya</taxon>
        <taxon>Ascomycota</taxon>
        <taxon>Pezizomycotina</taxon>
        <taxon>Sordariomycetes</taxon>
        <taxon>Sordariomycetidae</taxon>
        <taxon>Diaporthales</taxon>
        <taxon>Diaporthaceae</taxon>
        <taxon>Diaporthe</taxon>
        <taxon>Diaporthe eres species complex</taxon>
    </lineage>
</organism>
<evidence type="ECO:0000259" key="2">
    <source>
        <dbReference type="PROSITE" id="PS51725"/>
    </source>
</evidence>
<evidence type="ECO:0000256" key="1">
    <source>
        <dbReference type="ARBA" id="ARBA00022737"/>
    </source>
</evidence>
<dbReference type="SUPFAM" id="SSF53474">
    <property type="entry name" value="alpha/beta-Hydrolases"/>
    <property type="match status" value="1"/>
</dbReference>
<dbReference type="Pfam" id="PF24883">
    <property type="entry name" value="NPHP3_N"/>
    <property type="match status" value="1"/>
</dbReference>
<dbReference type="InterPro" id="IPR029058">
    <property type="entry name" value="AB_hydrolase_fold"/>
</dbReference>
<dbReference type="Pfam" id="PF03992">
    <property type="entry name" value="ABM"/>
    <property type="match status" value="1"/>
</dbReference>
<dbReference type="PANTHER" id="PTHR10039">
    <property type="entry name" value="AMELOGENIN"/>
    <property type="match status" value="1"/>
</dbReference>
<reference evidence="3 4" key="1">
    <citation type="submission" date="2024-02" db="EMBL/GenBank/DDBJ databases">
        <title>De novo assembly and annotation of 12 fungi associated with fruit tree decline syndrome in Ontario, Canada.</title>
        <authorList>
            <person name="Sulman M."/>
            <person name="Ellouze W."/>
            <person name="Ilyukhin E."/>
        </authorList>
    </citation>
    <scope>NUCLEOTIDE SEQUENCE [LARGE SCALE GENOMIC DNA]</scope>
    <source>
        <strain evidence="3 4">M169</strain>
    </source>
</reference>
<dbReference type="InterPro" id="IPR056884">
    <property type="entry name" value="NPHP3-like_N"/>
</dbReference>
<sequence>MAPVHKPIDRSTTFASLLSTSPPVGPVVLLNIISIPPGADKSAFLETWRRSAEVLKKAPGYISTQLHDSIGEGNFLVNYAVWENNEDLKNGLALPEFLEVCEGFPDGTEFRAAVLQKASVKDSGEYGLHVLVNKAAEGEGLVDIVAVHGLNGHYENTWTATRPNGDMVNWLGTVLPNQDLIQARVMSFSYNSSVQFSKSTSDAFVFADQLLEHLIGKREEEAEQRRPIVFICHSLGGIVVKQQEQAKHCQRICYFFFKDDTVEQSDAIVGLSAVLYQLYSDNHELLDAAVEHLSVPGTSLENVSHLWRIFEDSLKKVAASSTTICLLDGLDECEEKSRKQLLECIEGFFTKRLDDEDSQHRLKMLVLSRPDNSIKIKFDRRVPQEKVAGSSTGFPSCSIVRLRGEDESEAISKDIELVVKDAMGDLAGGGLPLDLLEGVERDLISRADRTFLWATLIIQLLKDRAIEGASRREMDAILRSRDVYSIYTELLKSKAGAASAAKTKARKMLSLILGAMKTLTVDELNVALAIKPDHDTFAESASGRKTSSRTFQSTEYKIVYPSENHIKSICGHFVRIIHQKVYLVHQTAREFLLDEASWKDLEIVSVGIKAEEELWELSDSYSEDEEFHGASDTNLGDSPESVTLASEIGHSWQHTFSLESCHALLLEICTTYLYMLAKPCKGAVLGHPTKEVACLLGYAARYWVAHFHKVCETIPPGNLSYYQGLCHPRFPGFTTWLGVHDVQNRAPAFSSGSVEEQQDLLIQKLALEPGLPGFGRDVMDRLDFAAVLETGVAKLQIVSCNPSRSQNIVFPVKADETGVVSLDFQLAARGGVTGHPDRDSRPLLAYGPLPPPERFVILR</sequence>
<dbReference type="SUPFAM" id="SSF54909">
    <property type="entry name" value="Dimeric alpha+beta barrel"/>
    <property type="match status" value="1"/>
</dbReference>
<keyword evidence="4" id="KW-1185">Reference proteome</keyword>
<feature type="domain" description="ABM" evidence="2">
    <location>
        <begin position="27"/>
        <end position="120"/>
    </location>
</feature>
<evidence type="ECO:0000313" key="3">
    <source>
        <dbReference type="EMBL" id="KAK7713067.1"/>
    </source>
</evidence>
<dbReference type="Gene3D" id="3.30.70.100">
    <property type="match status" value="1"/>
</dbReference>
<dbReference type="Proteomes" id="UP001430848">
    <property type="component" value="Unassembled WGS sequence"/>
</dbReference>